<dbReference type="InterPro" id="IPR036047">
    <property type="entry name" value="F-box-like_dom_sf"/>
</dbReference>
<dbReference type="PANTHER" id="PTHR32133">
    <property type="entry name" value="OS07G0120400 PROTEIN"/>
    <property type="match status" value="1"/>
</dbReference>
<evidence type="ECO:0000259" key="1">
    <source>
        <dbReference type="Pfam" id="PF00646"/>
    </source>
</evidence>
<dbReference type="InterPro" id="IPR001810">
    <property type="entry name" value="F-box_dom"/>
</dbReference>
<dbReference type="InterPro" id="IPR056594">
    <property type="entry name" value="AT5G49610-like_b-prop"/>
</dbReference>
<reference evidence="3" key="2">
    <citation type="submission" date="2015-07" db="EMBL/GenBank/DDBJ databases">
        <authorList>
            <person name="Noorani M."/>
        </authorList>
    </citation>
    <scope>NUCLEOTIDE SEQUENCE</scope>
    <source>
        <strain evidence="3">Yugu1</strain>
    </source>
</reference>
<accession>A0A368PU70</accession>
<dbReference type="Pfam" id="PF00646">
    <property type="entry name" value="F-box"/>
    <property type="match status" value="1"/>
</dbReference>
<proteinExistence type="predicted"/>
<reference evidence="3" key="1">
    <citation type="journal article" date="2012" name="Nat. Biotechnol.">
        <title>Reference genome sequence of the model plant Setaria.</title>
        <authorList>
            <person name="Bennetzen J.L."/>
            <person name="Schmutz J."/>
            <person name="Wang H."/>
            <person name="Percifield R."/>
            <person name="Hawkins J."/>
            <person name="Pontaroli A.C."/>
            <person name="Estep M."/>
            <person name="Feng L."/>
            <person name="Vaughn J.N."/>
            <person name="Grimwood J."/>
            <person name="Jenkins J."/>
            <person name="Barry K."/>
            <person name="Lindquist E."/>
            <person name="Hellsten U."/>
            <person name="Deshpande S."/>
            <person name="Wang X."/>
            <person name="Wu X."/>
            <person name="Mitros T."/>
            <person name="Triplett J."/>
            <person name="Yang X."/>
            <person name="Ye C.Y."/>
            <person name="Mauro-Herrera M."/>
            <person name="Wang L."/>
            <person name="Li P."/>
            <person name="Sharma M."/>
            <person name="Sharma R."/>
            <person name="Ronald P.C."/>
            <person name="Panaud O."/>
            <person name="Kellogg E.A."/>
            <person name="Brutnell T.P."/>
            <person name="Doust A.N."/>
            <person name="Tuskan G.A."/>
            <person name="Rokhsar D."/>
            <person name="Devos K.M."/>
        </authorList>
    </citation>
    <scope>NUCLEOTIDE SEQUENCE [LARGE SCALE GENOMIC DNA]</scope>
    <source>
        <strain evidence="3">Yugu1</strain>
    </source>
</reference>
<organism evidence="3">
    <name type="scientific">Setaria italica</name>
    <name type="common">Foxtail millet</name>
    <name type="synonym">Panicum italicum</name>
    <dbReference type="NCBI Taxonomy" id="4555"/>
    <lineage>
        <taxon>Eukaryota</taxon>
        <taxon>Viridiplantae</taxon>
        <taxon>Streptophyta</taxon>
        <taxon>Embryophyta</taxon>
        <taxon>Tracheophyta</taxon>
        <taxon>Spermatophyta</taxon>
        <taxon>Magnoliopsida</taxon>
        <taxon>Liliopsida</taxon>
        <taxon>Poales</taxon>
        <taxon>Poaceae</taxon>
        <taxon>PACMAD clade</taxon>
        <taxon>Panicoideae</taxon>
        <taxon>Panicodae</taxon>
        <taxon>Paniceae</taxon>
        <taxon>Cenchrinae</taxon>
        <taxon>Setaria</taxon>
    </lineage>
</organism>
<feature type="domain" description="F-box protein AT5G49610-like beta-propeller" evidence="2">
    <location>
        <begin position="104"/>
        <end position="359"/>
    </location>
</feature>
<dbReference type="Pfam" id="PF23635">
    <property type="entry name" value="Beta-prop_AT5G49610-like"/>
    <property type="match status" value="1"/>
</dbReference>
<dbReference type="EMBL" id="CM003529">
    <property type="protein sequence ID" value="RCV09341.1"/>
    <property type="molecule type" value="Genomic_DNA"/>
</dbReference>
<gene>
    <name evidence="3" type="ORF">SETIT_2G019800v2</name>
</gene>
<evidence type="ECO:0000313" key="3">
    <source>
        <dbReference type="EMBL" id="RCV09341.1"/>
    </source>
</evidence>
<dbReference type="OrthoDB" id="681634at2759"/>
<protein>
    <submittedName>
        <fullName evidence="3">Uncharacterized protein</fullName>
    </submittedName>
</protein>
<dbReference type="SUPFAM" id="SSF81383">
    <property type="entry name" value="F-box domain"/>
    <property type="match status" value="1"/>
</dbReference>
<feature type="domain" description="F-box" evidence="1">
    <location>
        <begin position="16"/>
        <end position="55"/>
    </location>
</feature>
<sequence length="373" mass="40816">MAKPRARAPAPPELMEDAVEEILLRLPPDEPAALVRASLVCKPWRRIVSDPAFLRRYRRFHPTPPLLGFFNELYGAAPERRFVPTTPASPFPKAAFDRRSWAAVDCRHGRVLLQKEKAGGNFVVWDPITGDQEELHMPSITGDRATSFYSASVLCAAAGCDHRDCHGGPFLVVYLGNDESQPIVHACVYSSESGAWVTMVSAHIGYNDFFTAYCGTLISDEIYQVIIGDDDAILKYDLGNHCLSVIGLPDESDDGGIVPMPTEDGSLGLASISASCLHLWSRKVNEDGIAGWVQCRVVDLQALLPIDSPCKRAYVIGFAEGVGVIFVTTEVGTFTVELKSGKVKKVSEPRYYFVVPFMTFGTPDLKESVCAGK</sequence>
<dbReference type="PANTHER" id="PTHR32133:SF291">
    <property type="entry name" value="F-BOX DOMAIN-CONTAINING PROTEIN"/>
    <property type="match status" value="1"/>
</dbReference>
<dbReference type="AlphaFoldDB" id="A0A368PU70"/>
<dbReference type="Gene3D" id="1.20.1280.50">
    <property type="match status" value="1"/>
</dbReference>
<name>A0A368PU70_SETIT</name>
<evidence type="ECO:0000259" key="2">
    <source>
        <dbReference type="Pfam" id="PF23635"/>
    </source>
</evidence>